<proteinExistence type="predicted"/>
<reference evidence="3" key="1">
    <citation type="submission" date="2023-08" db="EMBL/GenBank/DDBJ databases">
        <title>Black Yeasts Isolated from many extreme environments.</title>
        <authorList>
            <person name="Coleine C."/>
            <person name="Stajich J.E."/>
            <person name="Selbmann L."/>
        </authorList>
    </citation>
    <scope>NUCLEOTIDE SEQUENCE</scope>
    <source>
        <strain evidence="3">CCFEE 5401</strain>
    </source>
</reference>
<evidence type="ECO:0000256" key="1">
    <source>
        <dbReference type="SAM" id="SignalP"/>
    </source>
</evidence>
<dbReference type="GO" id="GO:0005811">
    <property type="term" value="C:lipid droplet"/>
    <property type="evidence" value="ECO:0007669"/>
    <property type="project" value="TreeGrafter"/>
</dbReference>
<gene>
    <name evidence="3" type="ORF">LTR62_004908</name>
</gene>
<name>A0AAN7YR44_9PEZI</name>
<feature type="chain" id="PRO_5043046899" description="DUF4484 domain-containing protein" evidence="1">
    <location>
        <begin position="17"/>
        <end position="540"/>
    </location>
</feature>
<dbReference type="EMBL" id="JAVRRL010000039">
    <property type="protein sequence ID" value="KAK5111456.1"/>
    <property type="molecule type" value="Genomic_DNA"/>
</dbReference>
<accession>A0AAN7YR44</accession>
<dbReference type="Pfam" id="PF09804">
    <property type="entry name" value="DENND11"/>
    <property type="match status" value="1"/>
</dbReference>
<dbReference type="PANTHER" id="PTHR28153:SF1">
    <property type="entry name" value="DUF4484 DOMAIN-CONTAINING PROTEIN"/>
    <property type="match status" value="1"/>
</dbReference>
<dbReference type="AlphaFoldDB" id="A0AAN7YR44"/>
<dbReference type="Proteomes" id="UP001310890">
    <property type="component" value="Unassembled WGS sequence"/>
</dbReference>
<dbReference type="InterPro" id="IPR018626">
    <property type="entry name" value="LCHN/Anr2"/>
</dbReference>
<dbReference type="InterPro" id="IPR028115">
    <property type="entry name" value="DUF4484"/>
</dbReference>
<dbReference type="PANTHER" id="PTHR28153">
    <property type="entry name" value="PROTEIN, PUTATIVE-RELATED"/>
    <property type="match status" value="1"/>
</dbReference>
<dbReference type="InterPro" id="IPR053056">
    <property type="entry name" value="Lipid_Metab_Assoc_Protein"/>
</dbReference>
<comment type="caution">
    <text evidence="3">The sequence shown here is derived from an EMBL/GenBank/DDBJ whole genome shotgun (WGS) entry which is preliminary data.</text>
</comment>
<feature type="domain" description="DUF4484" evidence="2">
    <location>
        <begin position="391"/>
        <end position="540"/>
    </location>
</feature>
<evidence type="ECO:0000313" key="4">
    <source>
        <dbReference type="Proteomes" id="UP001310890"/>
    </source>
</evidence>
<evidence type="ECO:0000313" key="3">
    <source>
        <dbReference type="EMBL" id="KAK5111456.1"/>
    </source>
</evidence>
<protein>
    <recommendedName>
        <fullName evidence="2">DUF4484 domain-containing protein</fullName>
    </recommendedName>
</protein>
<feature type="signal peptide" evidence="1">
    <location>
        <begin position="1"/>
        <end position="16"/>
    </location>
</feature>
<sequence length="540" mass="59593">MIPHLHLLTFTSYTIAWQCSIPGLDLSGVEYKSLPSGLHGVQSDLIYYIHDRQYAGISAFAQEAADKVHRNASFCAVGALVALDSNDGLSKSWEHAVELQILAKGLLKRGDDKRALELYWEKHRLDSDKAKEAEIEDALRRRTKSEDRRESGRSDVNPGLCVNALLAKRSKSLDRGGLDRSGVNTRSSEGRGWYADHPGLRVNALLDTFGPLIFPLHRAALLRQRILMLGAPPVQHSCNAIHNLTLLSSIPKADVTSIQLNMPEKAAISRPLFSVGITDIPALASDNGWIATTTDDILGDKHMLYDLLVELVPSANGVKQKWPRLRTAEGKVIKASQRDFRRYQRLQRELQKVREDPPDLVVGNMYAEETASLLKRALGADDFEKDVSEIVEPLGWTAAAYSAALWCTSAGISQLEAETEEEEQLERDLLEDAPRNAHVRQITEAKVTPILDSYFRALNTHLVTTLADLIAAADDDPARAGEGAAEDVVCISADDVRGLGLDPWNENDRLFITQMVRKYFASDAEVGAGEGWSVCGVRIC</sequence>
<dbReference type="Pfam" id="PF14831">
    <property type="entry name" value="DUF4484"/>
    <property type="match status" value="1"/>
</dbReference>
<keyword evidence="1" id="KW-0732">Signal</keyword>
<evidence type="ECO:0000259" key="2">
    <source>
        <dbReference type="Pfam" id="PF14831"/>
    </source>
</evidence>
<organism evidence="3 4">
    <name type="scientific">Meristemomyces frigidus</name>
    <dbReference type="NCBI Taxonomy" id="1508187"/>
    <lineage>
        <taxon>Eukaryota</taxon>
        <taxon>Fungi</taxon>
        <taxon>Dikarya</taxon>
        <taxon>Ascomycota</taxon>
        <taxon>Pezizomycotina</taxon>
        <taxon>Dothideomycetes</taxon>
        <taxon>Dothideomycetidae</taxon>
        <taxon>Mycosphaerellales</taxon>
        <taxon>Teratosphaeriaceae</taxon>
        <taxon>Meristemomyces</taxon>
    </lineage>
</organism>